<dbReference type="InterPro" id="IPR050275">
    <property type="entry name" value="PGM_Phosphatase"/>
</dbReference>
<protein>
    <submittedName>
        <fullName evidence="1">Histidine phosphatase superfamily</fullName>
    </submittedName>
</protein>
<dbReference type="EMBL" id="JAUKUD010000005">
    <property type="protein sequence ID" value="KAK0743230.1"/>
    <property type="molecule type" value="Genomic_DNA"/>
</dbReference>
<sequence>MPTTVHIVRHAQGVHNLSNANQLFPDPELTPLGEQQCAQLRRSFDRHDKITHLLSSPMRRTLQTTLLSFSPALDPPSSLTVLAIPLLQEISTLPCDVGSPPAALARQFPPDKVDLSLLTDDWMDKSAAGPNAPEYGALERRAQRAREFIRDLGRGFEEKEGRAAEVVVVTHGGFAHFLTGDFEGSGDGGGTGWGNAEGRTFVFEEEGEGARLRETGESWRGRRGSLTRLGEDEQRELRVAMEGVLKEEFGGEELGGEE</sequence>
<gene>
    <name evidence="1" type="ORF">B0T18DRAFT_370997</name>
</gene>
<dbReference type="Proteomes" id="UP001172155">
    <property type="component" value="Unassembled WGS sequence"/>
</dbReference>
<name>A0AA40EPR0_9PEZI</name>
<proteinExistence type="predicted"/>
<keyword evidence="2" id="KW-1185">Reference proteome</keyword>
<dbReference type="PANTHER" id="PTHR48100:SF54">
    <property type="entry name" value="PHOSPHATASE SPAC5H10.03-RELATED"/>
    <property type="match status" value="1"/>
</dbReference>
<dbReference type="AlphaFoldDB" id="A0AA40EPR0"/>
<dbReference type="GO" id="GO:0005737">
    <property type="term" value="C:cytoplasm"/>
    <property type="evidence" value="ECO:0007669"/>
    <property type="project" value="TreeGrafter"/>
</dbReference>
<reference evidence="1" key="1">
    <citation type="submission" date="2023-06" db="EMBL/GenBank/DDBJ databases">
        <title>Genome-scale phylogeny and comparative genomics of the fungal order Sordariales.</title>
        <authorList>
            <consortium name="Lawrence Berkeley National Laboratory"/>
            <person name="Hensen N."/>
            <person name="Bonometti L."/>
            <person name="Westerberg I."/>
            <person name="Brannstrom I.O."/>
            <person name="Guillou S."/>
            <person name="Cros-Aarteil S."/>
            <person name="Calhoun S."/>
            <person name="Haridas S."/>
            <person name="Kuo A."/>
            <person name="Mondo S."/>
            <person name="Pangilinan J."/>
            <person name="Riley R."/>
            <person name="LaButti K."/>
            <person name="Andreopoulos B."/>
            <person name="Lipzen A."/>
            <person name="Chen C."/>
            <person name="Yanf M."/>
            <person name="Daum C."/>
            <person name="Ng V."/>
            <person name="Clum A."/>
            <person name="Steindorff A."/>
            <person name="Ohm R."/>
            <person name="Martin F."/>
            <person name="Silar P."/>
            <person name="Natvig D."/>
            <person name="Lalanne C."/>
            <person name="Gautier V."/>
            <person name="Ament-velasquez S.L."/>
            <person name="Kruys A."/>
            <person name="Hutchinson M.I."/>
            <person name="Powell A.J."/>
            <person name="Barry K."/>
            <person name="Miller A.N."/>
            <person name="Grigoriev I.V."/>
            <person name="Debuchy R."/>
            <person name="Gladieux P."/>
            <person name="Thoren M.H."/>
            <person name="Johannesson H."/>
        </authorList>
    </citation>
    <scope>NUCLEOTIDE SEQUENCE</scope>
    <source>
        <strain evidence="1">SMH3187-1</strain>
    </source>
</reference>
<accession>A0AA40EPR0</accession>
<dbReference type="InterPro" id="IPR013078">
    <property type="entry name" value="His_Pase_superF_clade-1"/>
</dbReference>
<dbReference type="Gene3D" id="3.40.50.1240">
    <property type="entry name" value="Phosphoglycerate mutase-like"/>
    <property type="match status" value="1"/>
</dbReference>
<organism evidence="1 2">
    <name type="scientific">Schizothecium vesticola</name>
    <dbReference type="NCBI Taxonomy" id="314040"/>
    <lineage>
        <taxon>Eukaryota</taxon>
        <taxon>Fungi</taxon>
        <taxon>Dikarya</taxon>
        <taxon>Ascomycota</taxon>
        <taxon>Pezizomycotina</taxon>
        <taxon>Sordariomycetes</taxon>
        <taxon>Sordariomycetidae</taxon>
        <taxon>Sordariales</taxon>
        <taxon>Schizotheciaceae</taxon>
        <taxon>Schizothecium</taxon>
    </lineage>
</organism>
<dbReference type="CDD" id="cd07067">
    <property type="entry name" value="HP_PGM_like"/>
    <property type="match status" value="1"/>
</dbReference>
<dbReference type="SMART" id="SM00855">
    <property type="entry name" value="PGAM"/>
    <property type="match status" value="1"/>
</dbReference>
<dbReference type="PANTHER" id="PTHR48100">
    <property type="entry name" value="BROAD-SPECIFICITY PHOSPHATASE YOR283W-RELATED"/>
    <property type="match status" value="1"/>
</dbReference>
<dbReference type="GO" id="GO:0016791">
    <property type="term" value="F:phosphatase activity"/>
    <property type="evidence" value="ECO:0007669"/>
    <property type="project" value="TreeGrafter"/>
</dbReference>
<dbReference type="SUPFAM" id="SSF53254">
    <property type="entry name" value="Phosphoglycerate mutase-like"/>
    <property type="match status" value="1"/>
</dbReference>
<dbReference type="Pfam" id="PF00300">
    <property type="entry name" value="His_Phos_1"/>
    <property type="match status" value="1"/>
</dbReference>
<comment type="caution">
    <text evidence="1">The sequence shown here is derived from an EMBL/GenBank/DDBJ whole genome shotgun (WGS) entry which is preliminary data.</text>
</comment>
<dbReference type="InterPro" id="IPR029033">
    <property type="entry name" value="His_PPase_superfam"/>
</dbReference>
<evidence type="ECO:0000313" key="1">
    <source>
        <dbReference type="EMBL" id="KAK0743230.1"/>
    </source>
</evidence>
<evidence type="ECO:0000313" key="2">
    <source>
        <dbReference type="Proteomes" id="UP001172155"/>
    </source>
</evidence>